<dbReference type="Proteomes" id="UP000199120">
    <property type="component" value="Unassembled WGS sequence"/>
</dbReference>
<dbReference type="EMBL" id="FOAJ01000003">
    <property type="protein sequence ID" value="SEK69989.1"/>
    <property type="molecule type" value="Genomic_DNA"/>
</dbReference>
<dbReference type="RefSeq" id="WP_090544209.1">
    <property type="nucleotide sequence ID" value="NZ_FNSR01000001.1"/>
</dbReference>
<evidence type="ECO:0000313" key="1">
    <source>
        <dbReference type="EMBL" id="SEK69989.1"/>
    </source>
</evidence>
<reference evidence="2" key="1">
    <citation type="submission" date="2016-10" db="EMBL/GenBank/DDBJ databases">
        <authorList>
            <person name="Varghese N."/>
            <person name="Submissions S."/>
        </authorList>
    </citation>
    <scope>NUCLEOTIDE SEQUENCE [LARGE SCALE GENOMIC DNA]</scope>
    <source>
        <strain evidence="2">LMG 26416</strain>
    </source>
</reference>
<organism evidence="1 2">
    <name type="scientific">Paraburkholderia caballeronis</name>
    <dbReference type="NCBI Taxonomy" id="416943"/>
    <lineage>
        <taxon>Bacteria</taxon>
        <taxon>Pseudomonadati</taxon>
        <taxon>Pseudomonadota</taxon>
        <taxon>Betaproteobacteria</taxon>
        <taxon>Burkholderiales</taxon>
        <taxon>Burkholderiaceae</taxon>
        <taxon>Paraburkholderia</taxon>
    </lineage>
</organism>
<dbReference type="AlphaFoldDB" id="A0A1H7J5I1"/>
<evidence type="ECO:0000313" key="2">
    <source>
        <dbReference type="Proteomes" id="UP000199120"/>
    </source>
</evidence>
<accession>A0A1H7J5I1</accession>
<name>A0A1H7J5I1_9BURK</name>
<keyword evidence="2" id="KW-1185">Reference proteome</keyword>
<proteinExistence type="predicted"/>
<dbReference type="OrthoDB" id="9113380at2"/>
<sequence length="79" mass="8507">MRTQRILKGHFLILPSAIEAADGGFFWCVNVVERGASDRLVSTAKGSTSVPREADALDQAARMAEEIAATLEPDLAHEP</sequence>
<protein>
    <submittedName>
        <fullName evidence="1">Uncharacterized protein</fullName>
    </submittedName>
</protein>
<gene>
    <name evidence="1" type="ORF">SAMN05192542_103151</name>
</gene>